<dbReference type="PANTHER" id="PTHR24198">
    <property type="entry name" value="ANKYRIN REPEAT AND PROTEIN KINASE DOMAIN-CONTAINING PROTEIN"/>
    <property type="match status" value="1"/>
</dbReference>
<dbReference type="EMBL" id="SKBQ01000001">
    <property type="protein sequence ID" value="TPX15926.1"/>
    <property type="molecule type" value="Genomic_DNA"/>
</dbReference>
<dbReference type="Gene3D" id="1.25.40.20">
    <property type="entry name" value="Ankyrin repeat-containing domain"/>
    <property type="match status" value="1"/>
</dbReference>
<evidence type="ECO:0000256" key="3">
    <source>
        <dbReference type="PROSITE-ProRule" id="PRU00023"/>
    </source>
</evidence>
<keyword evidence="2 3" id="KW-0040">ANK repeat</keyword>
<dbReference type="PROSITE" id="PS50297">
    <property type="entry name" value="ANK_REP_REGION"/>
    <property type="match status" value="1"/>
</dbReference>
<dbReference type="InParanoid" id="A0A507B9R7"/>
<organism evidence="4 5">
    <name type="scientific">Thyridium curvatum</name>
    <dbReference type="NCBI Taxonomy" id="1093900"/>
    <lineage>
        <taxon>Eukaryota</taxon>
        <taxon>Fungi</taxon>
        <taxon>Dikarya</taxon>
        <taxon>Ascomycota</taxon>
        <taxon>Pezizomycotina</taxon>
        <taxon>Sordariomycetes</taxon>
        <taxon>Sordariomycetidae</taxon>
        <taxon>Thyridiales</taxon>
        <taxon>Thyridiaceae</taxon>
        <taxon>Thyridium</taxon>
    </lineage>
</organism>
<name>A0A507B9R7_9PEZI</name>
<dbReference type="STRING" id="1093900.A0A507B9R7"/>
<dbReference type="GeneID" id="41967707"/>
<dbReference type="InterPro" id="IPR002110">
    <property type="entry name" value="Ankyrin_rpt"/>
</dbReference>
<dbReference type="SMART" id="SM00248">
    <property type="entry name" value="ANK"/>
    <property type="match status" value="2"/>
</dbReference>
<dbReference type="OrthoDB" id="341259at2759"/>
<dbReference type="RefSeq" id="XP_030997637.1">
    <property type="nucleotide sequence ID" value="XM_031136807.1"/>
</dbReference>
<proteinExistence type="predicted"/>
<dbReference type="Proteomes" id="UP000319257">
    <property type="component" value="Unassembled WGS sequence"/>
</dbReference>
<dbReference type="PROSITE" id="PS50088">
    <property type="entry name" value="ANK_REPEAT"/>
    <property type="match status" value="1"/>
</dbReference>
<protein>
    <submittedName>
        <fullName evidence="4">Uncharacterized protein</fullName>
    </submittedName>
</protein>
<dbReference type="AlphaFoldDB" id="A0A507B9R7"/>
<evidence type="ECO:0000313" key="5">
    <source>
        <dbReference type="Proteomes" id="UP000319257"/>
    </source>
</evidence>
<comment type="caution">
    <text evidence="4">The sequence shown here is derived from an EMBL/GenBank/DDBJ whole genome shotgun (WGS) entry which is preliminary data.</text>
</comment>
<keyword evidence="1" id="KW-0677">Repeat</keyword>
<accession>A0A507B9R7</accession>
<keyword evidence="5" id="KW-1185">Reference proteome</keyword>
<evidence type="ECO:0000256" key="1">
    <source>
        <dbReference type="ARBA" id="ARBA00022737"/>
    </source>
</evidence>
<dbReference type="SUPFAM" id="SSF48403">
    <property type="entry name" value="Ankyrin repeat"/>
    <property type="match status" value="1"/>
</dbReference>
<reference evidence="4 5" key="1">
    <citation type="submission" date="2019-06" db="EMBL/GenBank/DDBJ databases">
        <title>Draft genome sequence of the filamentous fungus Phialemoniopsis curvata isolated from diesel fuel.</title>
        <authorList>
            <person name="Varaljay V.A."/>
            <person name="Lyon W.J."/>
            <person name="Crouch A.L."/>
            <person name="Drake C.E."/>
            <person name="Hollomon J.M."/>
            <person name="Nadeau L.J."/>
            <person name="Nunn H.S."/>
            <person name="Stevenson B.S."/>
            <person name="Bojanowski C.L."/>
            <person name="Crookes-Goodson W.J."/>
        </authorList>
    </citation>
    <scope>NUCLEOTIDE SEQUENCE [LARGE SCALE GENOMIC DNA]</scope>
    <source>
        <strain evidence="4 5">D216</strain>
    </source>
</reference>
<dbReference type="Pfam" id="PF12796">
    <property type="entry name" value="Ank_2"/>
    <property type="match status" value="1"/>
</dbReference>
<evidence type="ECO:0000256" key="2">
    <source>
        <dbReference type="ARBA" id="ARBA00023043"/>
    </source>
</evidence>
<dbReference type="InterPro" id="IPR036770">
    <property type="entry name" value="Ankyrin_rpt-contain_sf"/>
</dbReference>
<feature type="repeat" description="ANK" evidence="3">
    <location>
        <begin position="322"/>
        <end position="354"/>
    </location>
</feature>
<evidence type="ECO:0000313" key="4">
    <source>
        <dbReference type="EMBL" id="TPX15926.1"/>
    </source>
</evidence>
<sequence length="380" mass="41523">MDPARHMTPRSYLHTAAALHKKEISKEEFFRRCLAHLDPHESGAQSPEDSVPLDKLLGSLFWKGSFGPVAAAIKLCESEELSLLNDSQGRKGETLLQVFSAAAEPGASLESVRSLDSFCMLSSALFRQALIVTALRAKNDNLARDITEINPSVPPPANKCVFTMKGSRLIDDESIPAGVYNALIKHGWASPSHRVMQIALSSPNGADGVALLDTLSTKSFSLRSNPLYEKSLPQLALGISQLEVLQYIWRTFNVSPTPESLVQAVEFRDEGGVGVMRWLVDEHGLDVNYVLIPAADYGSIPKTDPRDRAEREHAEKLLTRSRKKTALHAAAFKGNTDAVSFLLERGADLDIQDGSGRTALAIATDEGHNDVVQVLKRHKP</sequence>
<dbReference type="PANTHER" id="PTHR24198:SF165">
    <property type="entry name" value="ANKYRIN REPEAT-CONTAINING PROTEIN-RELATED"/>
    <property type="match status" value="1"/>
</dbReference>
<gene>
    <name evidence="4" type="ORF">E0L32_000260</name>
</gene>